<name>A0A9N9BN87_9GLOM</name>
<sequence length="54" mass="6132">LIETNCPPILPTLDEIRAIINYISTPEPIILPATSQQEVENAIAFLHTHFTFRE</sequence>
<dbReference type="Proteomes" id="UP000789405">
    <property type="component" value="Unassembled WGS sequence"/>
</dbReference>
<reference evidence="1" key="1">
    <citation type="submission" date="2021-06" db="EMBL/GenBank/DDBJ databases">
        <authorList>
            <person name="Kallberg Y."/>
            <person name="Tangrot J."/>
            <person name="Rosling A."/>
        </authorList>
    </citation>
    <scope>NUCLEOTIDE SEQUENCE</scope>
    <source>
        <strain evidence="1">MA453B</strain>
    </source>
</reference>
<dbReference type="EMBL" id="CAJVPY010002730">
    <property type="protein sequence ID" value="CAG8570257.1"/>
    <property type="molecule type" value="Genomic_DNA"/>
</dbReference>
<gene>
    <name evidence="1" type="ORF">DERYTH_LOCUS6170</name>
</gene>
<keyword evidence="2" id="KW-1185">Reference proteome</keyword>
<protein>
    <submittedName>
        <fullName evidence="1">1058_t:CDS:1</fullName>
    </submittedName>
</protein>
<proteinExistence type="predicted"/>
<accession>A0A9N9BN87</accession>
<organism evidence="1 2">
    <name type="scientific">Dentiscutata erythropus</name>
    <dbReference type="NCBI Taxonomy" id="1348616"/>
    <lineage>
        <taxon>Eukaryota</taxon>
        <taxon>Fungi</taxon>
        <taxon>Fungi incertae sedis</taxon>
        <taxon>Mucoromycota</taxon>
        <taxon>Glomeromycotina</taxon>
        <taxon>Glomeromycetes</taxon>
        <taxon>Diversisporales</taxon>
        <taxon>Gigasporaceae</taxon>
        <taxon>Dentiscutata</taxon>
    </lineage>
</organism>
<evidence type="ECO:0000313" key="1">
    <source>
        <dbReference type="EMBL" id="CAG8570257.1"/>
    </source>
</evidence>
<feature type="non-terminal residue" evidence="1">
    <location>
        <position position="54"/>
    </location>
</feature>
<dbReference type="AlphaFoldDB" id="A0A9N9BN87"/>
<dbReference type="OrthoDB" id="2442740at2759"/>
<evidence type="ECO:0000313" key="2">
    <source>
        <dbReference type="Proteomes" id="UP000789405"/>
    </source>
</evidence>
<feature type="non-terminal residue" evidence="1">
    <location>
        <position position="1"/>
    </location>
</feature>
<comment type="caution">
    <text evidence="1">The sequence shown here is derived from an EMBL/GenBank/DDBJ whole genome shotgun (WGS) entry which is preliminary data.</text>
</comment>